<dbReference type="GO" id="GO:0009507">
    <property type="term" value="C:chloroplast"/>
    <property type="evidence" value="ECO:0007669"/>
    <property type="project" value="TreeGrafter"/>
</dbReference>
<dbReference type="SUPFAM" id="SSF53927">
    <property type="entry name" value="Cytidine deaminase-like"/>
    <property type="match status" value="1"/>
</dbReference>
<dbReference type="InterPro" id="IPR016181">
    <property type="entry name" value="Acyl_CoA_acyltransferase"/>
</dbReference>
<dbReference type="GO" id="GO:0052717">
    <property type="term" value="F:tRNA-specific adenosine-34 deaminase activity"/>
    <property type="evidence" value="ECO:0007669"/>
    <property type="project" value="UniProtKB-EC"/>
</dbReference>
<dbReference type="PANTHER" id="PTHR47876">
    <property type="entry name" value="OS08G0260000 PROTEIN"/>
    <property type="match status" value="1"/>
</dbReference>
<dbReference type="SUPFAM" id="SSF55729">
    <property type="entry name" value="Acyl-CoA N-acyltransferases (Nat)"/>
    <property type="match status" value="1"/>
</dbReference>
<dbReference type="EMBL" id="LR862134">
    <property type="protein sequence ID" value="CAD1840249.1"/>
    <property type="molecule type" value="Genomic_DNA"/>
</dbReference>
<dbReference type="Pfam" id="PF00583">
    <property type="entry name" value="Acetyltransf_1"/>
    <property type="match status" value="1"/>
</dbReference>
<feature type="domain" description="N-acetyltransferase" evidence="1">
    <location>
        <begin position="542"/>
        <end position="725"/>
    </location>
</feature>
<dbReference type="InterPro" id="IPR002125">
    <property type="entry name" value="CMP_dCMP_dom"/>
</dbReference>
<dbReference type="InterPro" id="IPR000182">
    <property type="entry name" value="GNAT_dom"/>
</dbReference>
<dbReference type="InterPro" id="IPR016193">
    <property type="entry name" value="Cytidine_deaminase-like"/>
</dbReference>
<protein>
    <recommendedName>
        <fullName evidence="4">Inactive tRNA-specific adenosine deaminase-like protein 3</fullName>
    </recommendedName>
</protein>
<evidence type="ECO:0000259" key="1">
    <source>
        <dbReference type="PROSITE" id="PS51186"/>
    </source>
</evidence>
<organism evidence="3">
    <name type="scientific">Ananas comosus var. bracteatus</name>
    <name type="common">red pineapple</name>
    <dbReference type="NCBI Taxonomy" id="296719"/>
    <lineage>
        <taxon>Eukaryota</taxon>
        <taxon>Viridiplantae</taxon>
        <taxon>Streptophyta</taxon>
        <taxon>Embryophyta</taxon>
        <taxon>Tracheophyta</taxon>
        <taxon>Spermatophyta</taxon>
        <taxon>Magnoliopsida</taxon>
        <taxon>Liliopsida</taxon>
        <taxon>Poales</taxon>
        <taxon>Bromeliaceae</taxon>
        <taxon>Bromelioideae</taxon>
        <taxon>Ananas</taxon>
    </lineage>
</organism>
<dbReference type="Pfam" id="PF00383">
    <property type="entry name" value="dCMP_cyt_deam_1"/>
    <property type="match status" value="1"/>
</dbReference>
<dbReference type="CDD" id="cd04301">
    <property type="entry name" value="NAT_SF"/>
    <property type="match status" value="1"/>
</dbReference>
<feature type="domain" description="CMP/dCMP-type deaminase" evidence="2">
    <location>
        <begin position="262"/>
        <end position="402"/>
    </location>
</feature>
<sequence>MILDKSSLFESIIITKINVMSWEILHIPGKPPSSLEHSTVNVVAATIEPKLANTLVRQLNQIRPLEDLRHVKRVRRINSEGKVELLVVNTYQLRPFIAKVAKYAAMSKEEWEEQCKLWPTSYHPPNNLDGVSGFSVEESQSICNYMNIAIQLTRLSNPGDKVVNAAVIVDSSSSEIIAKATDQTGLPPTSLLKICSNHLTVAGSASSMAEENGLAKQEVLCPPRNWLSHCTHSLKGVACLNPRGWIEQRPYDQKLVNCGSNFSWHPLRHATLVAIENAAARDRKLFPNLGSLVNIRDLNGGLENDSNNGPAKRLKTDKLEDRGRLGEEACSSDSSSEALRPYLCTGFDIYLVWEPCTMCAMALVHQRIRRVFYAFPNPNGGALDSVHRLHGEKSLNHHYSVYRILIPENALHELCFNEPLPVERWKQRIQAEAMALHPFPTPSATTPFVRLCSDPFSLLPIRIPSNPNPNPRSPSSSSLKRILSLSSSSSSSVLRRPRPRPRFVRAASRLCETEGFAPALDAGSVAIREFVTEEELWAAVRLRIRTFYEFNESCGVEDHRKYLAEREFEALKDRISGKRIGFKRVSCINATLPLSPSLASANELCSVCKFSENGEERVVVGSLDLNQCLRLADELTGKRPEVSGSNLTRAYLSNVCVAKELQRHGLGYALVAKSKKVAREWGITDLYVHVAVDNEAAQKLYEKSGFVYENEEPAWQARFLGRPRRFLLWADLQK</sequence>
<dbReference type="AlphaFoldDB" id="A0A6V7QAL7"/>
<accession>A0A6V7QAL7</accession>
<evidence type="ECO:0008006" key="4">
    <source>
        <dbReference type="Google" id="ProtNLM"/>
    </source>
</evidence>
<name>A0A6V7QAL7_ANACO</name>
<dbReference type="GO" id="GO:0016747">
    <property type="term" value="F:acyltransferase activity, transferring groups other than amino-acyl groups"/>
    <property type="evidence" value="ECO:0007669"/>
    <property type="project" value="InterPro"/>
</dbReference>
<evidence type="ECO:0000313" key="3">
    <source>
        <dbReference type="EMBL" id="CAD1840249.1"/>
    </source>
</evidence>
<proteinExistence type="predicted"/>
<evidence type="ECO:0000259" key="2">
    <source>
        <dbReference type="PROSITE" id="PS51747"/>
    </source>
</evidence>
<dbReference type="PROSITE" id="PS51747">
    <property type="entry name" value="CYT_DCMP_DEAMINASES_2"/>
    <property type="match status" value="1"/>
</dbReference>
<reference evidence="3" key="1">
    <citation type="submission" date="2020-07" db="EMBL/GenBank/DDBJ databases">
        <authorList>
            <person name="Lin J."/>
        </authorList>
    </citation>
    <scope>NUCLEOTIDE SEQUENCE</scope>
</reference>
<dbReference type="PROSITE" id="PS51186">
    <property type="entry name" value="GNAT"/>
    <property type="match status" value="1"/>
</dbReference>
<gene>
    <name evidence="3" type="ORF">CB5_LOCUS23460</name>
</gene>
<dbReference type="Gene3D" id="3.40.140.10">
    <property type="entry name" value="Cytidine Deaminase, domain 2"/>
    <property type="match status" value="1"/>
</dbReference>
<dbReference type="PANTHER" id="PTHR47876:SF2">
    <property type="entry name" value="GCN5-RELATED N-ACETYLTRANSFERASE 7, CHLOROPLASTIC"/>
    <property type="match status" value="1"/>
</dbReference>
<dbReference type="GO" id="GO:0002100">
    <property type="term" value="P:tRNA wobble adenosine to inosine editing"/>
    <property type="evidence" value="ECO:0007669"/>
    <property type="project" value="InterPro"/>
</dbReference>
<dbReference type="Gene3D" id="3.40.630.30">
    <property type="match status" value="1"/>
</dbReference>